<dbReference type="RefSeq" id="WP_092545844.1">
    <property type="nucleotide sequence ID" value="NZ_BOMJ01000068.1"/>
</dbReference>
<feature type="transmembrane region" description="Helical" evidence="9">
    <location>
        <begin position="142"/>
        <end position="163"/>
    </location>
</feature>
<dbReference type="PANTHER" id="PTHR24421">
    <property type="entry name" value="NITRATE/NITRITE SENSOR PROTEIN NARX-RELATED"/>
    <property type="match status" value="1"/>
</dbReference>
<dbReference type="Pfam" id="PF07730">
    <property type="entry name" value="HisKA_3"/>
    <property type="match status" value="1"/>
</dbReference>
<protein>
    <recommendedName>
        <fullName evidence="2">histidine kinase</fullName>
        <ecNumber evidence="2">2.7.13.3</ecNumber>
    </recommendedName>
</protein>
<keyword evidence="7" id="KW-0067">ATP-binding</keyword>
<keyword evidence="9" id="KW-0812">Transmembrane</keyword>
<keyword evidence="9" id="KW-0472">Membrane</keyword>
<name>A0A1H2ACA8_9ACTN</name>
<dbReference type="InterPro" id="IPR036890">
    <property type="entry name" value="HATPase_C_sf"/>
</dbReference>
<evidence type="ECO:0000259" key="11">
    <source>
        <dbReference type="Pfam" id="PF07730"/>
    </source>
</evidence>
<evidence type="ECO:0000313" key="12">
    <source>
        <dbReference type="EMBL" id="SDT43578.1"/>
    </source>
</evidence>
<keyword evidence="8" id="KW-0902">Two-component regulatory system</keyword>
<keyword evidence="6 12" id="KW-0418">Kinase</keyword>
<accession>A0A1H2ACA8</accession>
<dbReference type="SUPFAM" id="SSF55874">
    <property type="entry name" value="ATPase domain of HSP90 chaperone/DNA topoisomerase II/histidine kinase"/>
    <property type="match status" value="1"/>
</dbReference>
<keyword evidence="4" id="KW-0808">Transferase</keyword>
<dbReference type="PANTHER" id="PTHR24421:SF10">
    <property type="entry name" value="NITRATE_NITRITE SENSOR PROTEIN NARQ"/>
    <property type="match status" value="1"/>
</dbReference>
<dbReference type="Pfam" id="PF02518">
    <property type="entry name" value="HATPase_c"/>
    <property type="match status" value="1"/>
</dbReference>
<dbReference type="InterPro" id="IPR003594">
    <property type="entry name" value="HATPase_dom"/>
</dbReference>
<keyword evidence="5" id="KW-0547">Nucleotide-binding</keyword>
<dbReference type="EMBL" id="LT629758">
    <property type="protein sequence ID" value="SDT43578.1"/>
    <property type="molecule type" value="Genomic_DNA"/>
</dbReference>
<feature type="transmembrane region" description="Helical" evidence="9">
    <location>
        <begin position="70"/>
        <end position="88"/>
    </location>
</feature>
<dbReference type="AlphaFoldDB" id="A0A1H2ACA8"/>
<evidence type="ECO:0000256" key="6">
    <source>
        <dbReference type="ARBA" id="ARBA00022777"/>
    </source>
</evidence>
<evidence type="ECO:0000256" key="5">
    <source>
        <dbReference type="ARBA" id="ARBA00022741"/>
    </source>
</evidence>
<sequence>MPVQLLLVQRLGPATQRALDLTIALASGALCWYAAASTPPVLVPEPSWLAVFTGVLFGAPILVRRRWPITVAVVIGVATAAVLALGVIPDYASPAPVAVAGAAAYTVGRVADGGTGANGVLVMMVLLVVGTAFSSGSAESPGLAGMAVALMVAGAGWSIGWALRERRHQAEETVRQNTLRAVAEERLRIARDMHDTVGHSLSLITVKSAIANHVARQRPEEVVAALAVIEAESRSALAELRRVVGALRTEPGYEPSPTLDDLRRLADNAESAGVSVHLEVRGCDDLPEPVALTVFRLVQESLTNVVRHAAPTSCQVDVESTGHELRISITDDGTRRPPTAARDGTGLVGMRERVVAYGGTFTAGPRSGGGFAVVATIPFGTVS</sequence>
<feature type="transmembrane region" description="Helical" evidence="9">
    <location>
        <begin position="18"/>
        <end position="35"/>
    </location>
</feature>
<keyword evidence="13" id="KW-1185">Reference proteome</keyword>
<evidence type="ECO:0000256" key="9">
    <source>
        <dbReference type="SAM" id="Phobius"/>
    </source>
</evidence>
<dbReference type="InterPro" id="IPR011712">
    <property type="entry name" value="Sig_transdc_His_kin_sub3_dim/P"/>
</dbReference>
<evidence type="ECO:0000256" key="7">
    <source>
        <dbReference type="ARBA" id="ARBA00022840"/>
    </source>
</evidence>
<evidence type="ECO:0000256" key="8">
    <source>
        <dbReference type="ARBA" id="ARBA00023012"/>
    </source>
</evidence>
<dbReference type="Gene3D" id="3.30.565.10">
    <property type="entry name" value="Histidine kinase-like ATPase, C-terminal domain"/>
    <property type="match status" value="1"/>
</dbReference>
<keyword evidence="3" id="KW-0597">Phosphoprotein</keyword>
<dbReference type="Gene3D" id="1.20.5.1930">
    <property type="match status" value="1"/>
</dbReference>
<comment type="catalytic activity">
    <reaction evidence="1">
        <text>ATP + protein L-histidine = ADP + protein N-phospho-L-histidine.</text>
        <dbReference type="EC" id="2.7.13.3"/>
    </reaction>
</comment>
<dbReference type="EC" id="2.7.13.3" evidence="2"/>
<feature type="domain" description="Histidine kinase/HSP90-like ATPase" evidence="10">
    <location>
        <begin position="293"/>
        <end position="379"/>
    </location>
</feature>
<dbReference type="STRING" id="113562.SAMN04489716_3781"/>
<feature type="transmembrane region" description="Helical" evidence="9">
    <location>
        <begin position="118"/>
        <end position="136"/>
    </location>
</feature>
<dbReference type="GO" id="GO:0046983">
    <property type="term" value="F:protein dimerization activity"/>
    <property type="evidence" value="ECO:0007669"/>
    <property type="project" value="InterPro"/>
</dbReference>
<evidence type="ECO:0000256" key="4">
    <source>
        <dbReference type="ARBA" id="ARBA00022679"/>
    </source>
</evidence>
<reference evidence="12 13" key="1">
    <citation type="submission" date="2016-10" db="EMBL/GenBank/DDBJ databases">
        <authorList>
            <person name="de Groot N.N."/>
        </authorList>
    </citation>
    <scope>NUCLEOTIDE SEQUENCE [LARGE SCALE GENOMIC DNA]</scope>
    <source>
        <strain evidence="12 13">DSM 43941</strain>
    </source>
</reference>
<evidence type="ECO:0000259" key="10">
    <source>
        <dbReference type="Pfam" id="PF02518"/>
    </source>
</evidence>
<dbReference type="CDD" id="cd16917">
    <property type="entry name" value="HATPase_UhpB-NarQ-NarX-like"/>
    <property type="match status" value="1"/>
</dbReference>
<organism evidence="12 13">
    <name type="scientific">Actinoplanes derwentensis</name>
    <dbReference type="NCBI Taxonomy" id="113562"/>
    <lineage>
        <taxon>Bacteria</taxon>
        <taxon>Bacillati</taxon>
        <taxon>Actinomycetota</taxon>
        <taxon>Actinomycetes</taxon>
        <taxon>Micromonosporales</taxon>
        <taxon>Micromonosporaceae</taxon>
        <taxon>Actinoplanes</taxon>
    </lineage>
</organism>
<proteinExistence type="predicted"/>
<evidence type="ECO:0000313" key="13">
    <source>
        <dbReference type="Proteomes" id="UP000198688"/>
    </source>
</evidence>
<dbReference type="GO" id="GO:0016020">
    <property type="term" value="C:membrane"/>
    <property type="evidence" value="ECO:0007669"/>
    <property type="project" value="InterPro"/>
</dbReference>
<dbReference type="OrthoDB" id="227596at2"/>
<dbReference type="GO" id="GO:0005524">
    <property type="term" value="F:ATP binding"/>
    <property type="evidence" value="ECO:0007669"/>
    <property type="project" value="UniProtKB-KW"/>
</dbReference>
<keyword evidence="9" id="KW-1133">Transmembrane helix</keyword>
<evidence type="ECO:0000256" key="2">
    <source>
        <dbReference type="ARBA" id="ARBA00012438"/>
    </source>
</evidence>
<dbReference type="Proteomes" id="UP000198688">
    <property type="component" value="Chromosome I"/>
</dbReference>
<dbReference type="GO" id="GO:0000155">
    <property type="term" value="F:phosphorelay sensor kinase activity"/>
    <property type="evidence" value="ECO:0007669"/>
    <property type="project" value="InterPro"/>
</dbReference>
<evidence type="ECO:0000256" key="1">
    <source>
        <dbReference type="ARBA" id="ARBA00000085"/>
    </source>
</evidence>
<evidence type="ECO:0000256" key="3">
    <source>
        <dbReference type="ARBA" id="ARBA00022553"/>
    </source>
</evidence>
<gene>
    <name evidence="12" type="ORF">SAMN04489716_3781</name>
</gene>
<feature type="domain" description="Signal transduction histidine kinase subgroup 3 dimerisation and phosphoacceptor" evidence="11">
    <location>
        <begin position="185"/>
        <end position="250"/>
    </location>
</feature>
<dbReference type="InterPro" id="IPR050482">
    <property type="entry name" value="Sensor_HK_TwoCompSys"/>
</dbReference>
<feature type="transmembrane region" description="Helical" evidence="9">
    <location>
        <begin position="47"/>
        <end position="63"/>
    </location>
</feature>